<name>A0A345YFB7_9SPHN</name>
<gene>
    <name evidence="1" type="ORF">DVR09_10010</name>
</gene>
<accession>A0A345YFB7</accession>
<evidence type="ECO:0000313" key="1">
    <source>
        <dbReference type="EMBL" id="AXK42619.1"/>
    </source>
</evidence>
<organism evidence="1 2">
    <name type="scientific">Erythrobacter aureus</name>
    <dbReference type="NCBI Taxonomy" id="2182384"/>
    <lineage>
        <taxon>Bacteria</taxon>
        <taxon>Pseudomonadati</taxon>
        <taxon>Pseudomonadota</taxon>
        <taxon>Alphaproteobacteria</taxon>
        <taxon>Sphingomonadales</taxon>
        <taxon>Erythrobacteraceae</taxon>
        <taxon>Erythrobacter/Porphyrobacter group</taxon>
        <taxon>Erythrobacter</taxon>
    </lineage>
</organism>
<reference evidence="2" key="1">
    <citation type="submission" date="2018-07" db="EMBL/GenBank/DDBJ databases">
        <title>Genome sequence of Erythrobacter strain YH-07, an antagonistic bacterium isolated from Yellow Sea.</title>
        <authorList>
            <person name="Tang T."/>
            <person name="Liu Q."/>
            <person name="Sun X."/>
        </authorList>
    </citation>
    <scope>NUCLEOTIDE SEQUENCE [LARGE SCALE GENOMIC DNA]</scope>
    <source>
        <strain evidence="2">YH-07</strain>
    </source>
</reference>
<protein>
    <recommendedName>
        <fullName evidence="3">Tetratricopeptide repeat protein</fullName>
    </recommendedName>
</protein>
<dbReference type="SUPFAM" id="SSF48452">
    <property type="entry name" value="TPR-like"/>
    <property type="match status" value="1"/>
</dbReference>
<dbReference type="InterPro" id="IPR011990">
    <property type="entry name" value="TPR-like_helical_dom_sf"/>
</dbReference>
<evidence type="ECO:0008006" key="3">
    <source>
        <dbReference type="Google" id="ProtNLM"/>
    </source>
</evidence>
<dbReference type="AlphaFoldDB" id="A0A345YFB7"/>
<dbReference type="OrthoDB" id="7325958at2"/>
<evidence type="ECO:0000313" key="2">
    <source>
        <dbReference type="Proteomes" id="UP000254508"/>
    </source>
</evidence>
<sequence length="450" mass="48447">MGSIDRAFEPLSTLGSFHMIFTRLGRKNSAASTFALAIALATGGAFAVTALEAPAFAQKEKKEKKAKPQYSKGFIEAYKPLETIAAAEPVDYPAIKAGIPGLVAAVETDDDRYAAGSFIYSNGAKNQDQAASLQGMEMMLKSGKVPEDKIGQFNFVAGQVAYAAKNYAKARPYFQAAADAGYTENDPMIFVAESYFAEDQPQQGLTYLSDLINAKIAAGETVDEGWLRRGLAQAYNNQLNSEVRKYSTWYVTQHPSDESWRDAVAILLNTGGYQNPEILDLLRLGQRAGVLNDAKLYLEYMDAADYRRLPAEVVSLIDEGYAKGVLDKTDPYVVDTRRQAAERAVKDRADLAGLKADADKAGASIATVLAAGDTLLALSEPADAETYYAKAVNMPGANAPMVLTRLGIAQFDQGKLAEAKATFDKVEGAREAIANLWAIYATQQASGAAM</sequence>
<dbReference type="KEGG" id="err:DVR09_10010"/>
<dbReference type="EMBL" id="CP031357">
    <property type="protein sequence ID" value="AXK42619.1"/>
    <property type="molecule type" value="Genomic_DNA"/>
</dbReference>
<keyword evidence="2" id="KW-1185">Reference proteome</keyword>
<dbReference type="Proteomes" id="UP000254508">
    <property type="component" value="Chromosome"/>
</dbReference>
<dbReference type="Gene3D" id="1.25.40.10">
    <property type="entry name" value="Tetratricopeptide repeat domain"/>
    <property type="match status" value="1"/>
</dbReference>
<proteinExistence type="predicted"/>